<dbReference type="RefSeq" id="WP_090705855.1">
    <property type="nucleotide sequence ID" value="NZ_FNHH01000023.1"/>
</dbReference>
<dbReference type="SMART" id="SM00740">
    <property type="entry name" value="PASTA"/>
    <property type="match status" value="3"/>
</dbReference>
<sequence>MSKFIEYLRTKTFRKNLLIAIGSIFAFLLFLFYSLGFYTHHGEGMPVPKLKGLPIAKAIQLLEEQGLRYQINDSIYMIDQTPGIIVEQDPDPNTNVKANRTIYLIVTRDAPNIKFPDIEGRTFLEVRSILNNYQLKVGDTTYRSDVARDVILEAVFGGNTINKGQQIPKGSRIDLILGDGLGASEVDIPNLLGLNLNEARMALLGSSLMLGNISFDGSSDTVNAKVVSQFPAISDTLNKVSIGTPIDIVLKGGN</sequence>
<dbReference type="Proteomes" id="UP000199226">
    <property type="component" value="Unassembled WGS sequence"/>
</dbReference>
<protein>
    <submittedName>
        <fullName evidence="3">PASTA domain-containing protein</fullName>
    </submittedName>
</protein>
<evidence type="ECO:0000313" key="4">
    <source>
        <dbReference type="Proteomes" id="UP000199226"/>
    </source>
</evidence>
<feature type="domain" description="PASTA" evidence="2">
    <location>
        <begin position="182"/>
        <end position="252"/>
    </location>
</feature>
<accession>A0A1G9VYU6</accession>
<dbReference type="CDD" id="cd06577">
    <property type="entry name" value="PASTA_pknB"/>
    <property type="match status" value="3"/>
</dbReference>
<dbReference type="EMBL" id="FNHH01000023">
    <property type="protein sequence ID" value="SDM77313.1"/>
    <property type="molecule type" value="Genomic_DNA"/>
</dbReference>
<dbReference type="AlphaFoldDB" id="A0A1G9VYU6"/>
<proteinExistence type="predicted"/>
<dbReference type="OrthoDB" id="9803895at2"/>
<keyword evidence="1" id="KW-0472">Membrane</keyword>
<dbReference type="InterPro" id="IPR005543">
    <property type="entry name" value="PASTA_dom"/>
</dbReference>
<evidence type="ECO:0000313" key="3">
    <source>
        <dbReference type="EMBL" id="SDM77313.1"/>
    </source>
</evidence>
<evidence type="ECO:0000259" key="2">
    <source>
        <dbReference type="PROSITE" id="PS51178"/>
    </source>
</evidence>
<reference evidence="4" key="1">
    <citation type="submission" date="2016-10" db="EMBL/GenBank/DDBJ databases">
        <authorList>
            <person name="Varghese N."/>
            <person name="Submissions S."/>
        </authorList>
    </citation>
    <scope>NUCLEOTIDE SEQUENCE [LARGE SCALE GENOMIC DNA]</scope>
    <source>
        <strain evidence="4">DSM 24536</strain>
    </source>
</reference>
<keyword evidence="4" id="KW-1185">Reference proteome</keyword>
<keyword evidence="1" id="KW-1133">Transmembrane helix</keyword>
<gene>
    <name evidence="3" type="ORF">SAMN05421813_1236</name>
</gene>
<dbReference type="Gene3D" id="3.30.10.20">
    <property type="match status" value="3"/>
</dbReference>
<feature type="domain" description="PASTA" evidence="2">
    <location>
        <begin position="41"/>
        <end position="108"/>
    </location>
</feature>
<dbReference type="PROSITE" id="PS51178">
    <property type="entry name" value="PASTA"/>
    <property type="match status" value="2"/>
</dbReference>
<organism evidence="3 4">
    <name type="scientific">Daejeonella rubra</name>
    <dbReference type="NCBI Taxonomy" id="990371"/>
    <lineage>
        <taxon>Bacteria</taxon>
        <taxon>Pseudomonadati</taxon>
        <taxon>Bacteroidota</taxon>
        <taxon>Sphingobacteriia</taxon>
        <taxon>Sphingobacteriales</taxon>
        <taxon>Sphingobacteriaceae</taxon>
        <taxon>Daejeonella</taxon>
    </lineage>
</organism>
<name>A0A1G9VYU6_9SPHI</name>
<dbReference type="Pfam" id="PF03793">
    <property type="entry name" value="PASTA"/>
    <property type="match status" value="1"/>
</dbReference>
<keyword evidence="1" id="KW-0812">Transmembrane</keyword>
<dbReference type="SUPFAM" id="SSF54184">
    <property type="entry name" value="Penicillin-binding protein 2x (pbp-2x), c-terminal domain"/>
    <property type="match status" value="1"/>
</dbReference>
<dbReference type="STRING" id="990371.SAMN05421813_1236"/>
<evidence type="ECO:0000256" key="1">
    <source>
        <dbReference type="SAM" id="Phobius"/>
    </source>
</evidence>
<feature type="transmembrane region" description="Helical" evidence="1">
    <location>
        <begin position="17"/>
        <end position="38"/>
    </location>
</feature>